<evidence type="ECO:0000256" key="3">
    <source>
        <dbReference type="ARBA" id="ARBA00022448"/>
    </source>
</evidence>
<keyword evidence="5 10" id="KW-0812">Transmembrane</keyword>
<proteinExistence type="inferred from homology"/>
<evidence type="ECO:0000256" key="8">
    <source>
        <dbReference type="ARBA" id="ARBA00023136"/>
    </source>
</evidence>
<keyword evidence="12" id="KW-1185">Reference proteome</keyword>
<accession>A0ABW7U7H8</accession>
<dbReference type="PANTHER" id="PTHR48086">
    <property type="entry name" value="SODIUM/PROLINE SYMPORTER-RELATED"/>
    <property type="match status" value="1"/>
</dbReference>
<reference evidence="11 12" key="1">
    <citation type="submission" date="2024-10" db="EMBL/GenBank/DDBJ databases">
        <title>The Natural Products Discovery Center: Release of the First 8490 Sequenced Strains for Exploring Actinobacteria Biosynthetic Diversity.</title>
        <authorList>
            <person name="Kalkreuter E."/>
            <person name="Kautsar S.A."/>
            <person name="Yang D."/>
            <person name="Bader C.D."/>
            <person name="Teijaro C.N."/>
            <person name="Fluegel L."/>
            <person name="Davis C.M."/>
            <person name="Simpson J.R."/>
            <person name="Lauterbach L."/>
            <person name="Steele A.D."/>
            <person name="Gui C."/>
            <person name="Meng S."/>
            <person name="Li G."/>
            <person name="Viehrig K."/>
            <person name="Ye F."/>
            <person name="Su P."/>
            <person name="Kiefer A.F."/>
            <person name="Nichols A."/>
            <person name="Cepeda A.J."/>
            <person name="Yan W."/>
            <person name="Fan B."/>
            <person name="Jiang Y."/>
            <person name="Adhikari A."/>
            <person name="Zheng C.-J."/>
            <person name="Schuster L."/>
            <person name="Cowan T.M."/>
            <person name="Smanski M.J."/>
            <person name="Chevrette M.G."/>
            <person name="De Carvalho L.P.S."/>
            <person name="Shen B."/>
        </authorList>
    </citation>
    <scope>NUCLEOTIDE SEQUENCE [LARGE SCALE GENOMIC DNA]</scope>
    <source>
        <strain evidence="11 12">NPDC020602</strain>
    </source>
</reference>
<evidence type="ECO:0000256" key="10">
    <source>
        <dbReference type="SAM" id="Phobius"/>
    </source>
</evidence>
<dbReference type="InterPro" id="IPR050277">
    <property type="entry name" value="Sodium:Solute_Symporter"/>
</dbReference>
<feature type="transmembrane region" description="Helical" evidence="10">
    <location>
        <begin position="349"/>
        <end position="378"/>
    </location>
</feature>
<feature type="transmembrane region" description="Helical" evidence="10">
    <location>
        <begin position="454"/>
        <end position="472"/>
    </location>
</feature>
<evidence type="ECO:0000256" key="9">
    <source>
        <dbReference type="RuleBase" id="RU362091"/>
    </source>
</evidence>
<dbReference type="Pfam" id="PF00474">
    <property type="entry name" value="SSF"/>
    <property type="match status" value="1"/>
</dbReference>
<feature type="transmembrane region" description="Helical" evidence="10">
    <location>
        <begin position="196"/>
        <end position="217"/>
    </location>
</feature>
<feature type="transmembrane region" description="Helical" evidence="10">
    <location>
        <begin position="170"/>
        <end position="189"/>
    </location>
</feature>
<feature type="transmembrane region" description="Helical" evidence="10">
    <location>
        <begin position="398"/>
        <end position="418"/>
    </location>
</feature>
<keyword evidence="4" id="KW-1003">Cell membrane</keyword>
<evidence type="ECO:0000256" key="1">
    <source>
        <dbReference type="ARBA" id="ARBA00004651"/>
    </source>
</evidence>
<dbReference type="CDD" id="cd11480">
    <property type="entry name" value="SLC5sbd_u4"/>
    <property type="match status" value="1"/>
</dbReference>
<feature type="transmembrane region" description="Helical" evidence="10">
    <location>
        <begin position="91"/>
        <end position="109"/>
    </location>
</feature>
<evidence type="ECO:0000313" key="11">
    <source>
        <dbReference type="EMBL" id="MFI1714779.1"/>
    </source>
</evidence>
<evidence type="ECO:0000256" key="2">
    <source>
        <dbReference type="ARBA" id="ARBA00006434"/>
    </source>
</evidence>
<evidence type="ECO:0000313" key="12">
    <source>
        <dbReference type="Proteomes" id="UP001611339"/>
    </source>
</evidence>
<dbReference type="PROSITE" id="PS50283">
    <property type="entry name" value="NA_SOLUT_SYMP_3"/>
    <property type="match status" value="1"/>
</dbReference>
<feature type="transmembrane region" description="Helical" evidence="10">
    <location>
        <begin position="263"/>
        <end position="281"/>
    </location>
</feature>
<feature type="transmembrane region" description="Helical" evidence="10">
    <location>
        <begin position="20"/>
        <end position="42"/>
    </location>
</feature>
<protein>
    <submittedName>
        <fullName evidence="11">Cation acetate symporter</fullName>
    </submittedName>
</protein>
<organism evidence="11 12">
    <name type="scientific">Streptomyces litmocidini</name>
    <dbReference type="NCBI Taxonomy" id="67318"/>
    <lineage>
        <taxon>Bacteria</taxon>
        <taxon>Bacillati</taxon>
        <taxon>Actinomycetota</taxon>
        <taxon>Actinomycetes</taxon>
        <taxon>Kitasatosporales</taxon>
        <taxon>Streptomycetaceae</taxon>
        <taxon>Streptomyces</taxon>
    </lineage>
</organism>
<dbReference type="Proteomes" id="UP001611339">
    <property type="component" value="Unassembled WGS sequence"/>
</dbReference>
<evidence type="ECO:0000256" key="7">
    <source>
        <dbReference type="ARBA" id="ARBA00022989"/>
    </source>
</evidence>
<feature type="transmembrane region" description="Helical" evidence="10">
    <location>
        <begin position="293"/>
        <end position="317"/>
    </location>
</feature>
<dbReference type="InterPro" id="IPR001734">
    <property type="entry name" value="Na/solute_symporter"/>
</dbReference>
<evidence type="ECO:0000256" key="6">
    <source>
        <dbReference type="ARBA" id="ARBA00022847"/>
    </source>
</evidence>
<dbReference type="EMBL" id="JBIRUI010000005">
    <property type="protein sequence ID" value="MFI1714779.1"/>
    <property type="molecule type" value="Genomic_DNA"/>
</dbReference>
<evidence type="ECO:0000256" key="5">
    <source>
        <dbReference type="ARBA" id="ARBA00022692"/>
    </source>
</evidence>
<dbReference type="RefSeq" id="WP_398709488.1">
    <property type="nucleotide sequence ID" value="NZ_JBIRUI010000005.1"/>
</dbReference>
<keyword evidence="8 10" id="KW-0472">Membrane</keyword>
<dbReference type="InterPro" id="IPR038377">
    <property type="entry name" value="Na/Glc_symporter_sf"/>
</dbReference>
<feature type="transmembrane region" description="Helical" evidence="10">
    <location>
        <begin position="130"/>
        <end position="150"/>
    </location>
</feature>
<dbReference type="PANTHER" id="PTHR48086:SF6">
    <property type="entry name" value="CATION_ACETATE SYMPORTER ACTP"/>
    <property type="match status" value="1"/>
</dbReference>
<feature type="transmembrane region" description="Helical" evidence="10">
    <location>
        <begin position="424"/>
        <end position="447"/>
    </location>
</feature>
<feature type="transmembrane region" description="Helical" evidence="10">
    <location>
        <begin position="492"/>
        <end position="511"/>
    </location>
</feature>
<keyword evidence="6" id="KW-0769">Symport</keyword>
<keyword evidence="7 10" id="KW-1133">Transmembrane helix</keyword>
<keyword evidence="3" id="KW-0813">Transport</keyword>
<comment type="subcellular location">
    <subcellularLocation>
        <location evidence="1">Cell membrane</location>
        <topology evidence="1">Multi-pass membrane protein</topology>
    </subcellularLocation>
</comment>
<name>A0ABW7U7H8_9ACTN</name>
<comment type="caution">
    <text evidence="11">The sequence shown here is derived from an EMBL/GenBank/DDBJ whole genome shotgun (WGS) entry which is preliminary data.</text>
</comment>
<gene>
    <name evidence="11" type="ORF">ACH407_14555</name>
</gene>
<evidence type="ECO:0000256" key="4">
    <source>
        <dbReference type="ARBA" id="ARBA00022475"/>
    </source>
</evidence>
<sequence>MTLHTLSSGDVDPIGADARAPVIVAFLVFIGLSLLWIFHLVTQEDHPEKLYIADRSLSPVFNGFAMAGEQISVVTLLAIPGAITLFGYDGFGYAVDILITLGVTLLISQKVRNSGRYTLGGLFSLRASGTAPRIAATVVTMTIAIPLLLIQLRAVGISTALVIGISTDEAQVACTVLVGCLVACFAAVADLRGTSFLHVVKVPVTLVTLAVLTLLALHRFAWDPGRLLAAAVDNSVAPDAYMSPGLWPYTAGLGPLNAFGDHMVVILGTAVAPHLLLRVSASRSGRAARRSMGIAVGLVGVFALLLITTGFAAAAVVGSRVIGAVDGNGQSAPVLLASGVLGDGSTGRVVLITAMACVAFLAVLSTTTSVTFAAAVSFAHDVFGRSKRLRTGTGEVPALRPTVVVLCVVGLSLSAATHRYPVDFLVTFSMSVAASCVFPPLVYSFFWRRFHRKGLLWSVYGGLALCTTLMFFSPSVSGTAYALWPEANFDWFPFQTPGLFSVPAAFFLGWLGSITSPDDAEPDFPAVEYRLLTGQEVEQGR</sequence>
<dbReference type="Gene3D" id="1.20.1730.10">
    <property type="entry name" value="Sodium/glucose cotransporter"/>
    <property type="match status" value="1"/>
</dbReference>
<feature type="transmembrane region" description="Helical" evidence="10">
    <location>
        <begin position="63"/>
        <end position="85"/>
    </location>
</feature>
<comment type="similarity">
    <text evidence="2 9">Belongs to the sodium:solute symporter (SSF) (TC 2.A.21) family.</text>
</comment>